<reference evidence="1 2" key="1">
    <citation type="submission" date="2023-04" db="EMBL/GenBank/DDBJ databases">
        <title>Streptomyces chengmaiensis sp. nov. isolated from the stem of mangrove plant in Hainan.</title>
        <authorList>
            <person name="Huang X."/>
            <person name="Zhou S."/>
            <person name="Chu X."/>
            <person name="Xie Y."/>
            <person name="Lin Y."/>
        </authorList>
    </citation>
    <scope>NUCLEOTIDE SEQUENCE [LARGE SCALE GENOMIC DNA]</scope>
    <source>
        <strain evidence="1 2">HNM0663</strain>
    </source>
</reference>
<proteinExistence type="predicted"/>
<protein>
    <submittedName>
        <fullName evidence="1">Uncharacterized protein</fullName>
    </submittedName>
</protein>
<organism evidence="1 2">
    <name type="scientific">Streptomyces chengmaiensis</name>
    <dbReference type="NCBI Taxonomy" id="3040919"/>
    <lineage>
        <taxon>Bacteria</taxon>
        <taxon>Bacillati</taxon>
        <taxon>Actinomycetota</taxon>
        <taxon>Actinomycetes</taxon>
        <taxon>Kitasatosporales</taxon>
        <taxon>Streptomycetaceae</taxon>
        <taxon>Streptomyces</taxon>
    </lineage>
</organism>
<dbReference type="RefSeq" id="WP_279929864.1">
    <property type="nucleotide sequence ID" value="NZ_JARWBG010000024.1"/>
</dbReference>
<gene>
    <name evidence="1" type="ORF">QCN29_20510</name>
</gene>
<name>A0ABT6HR95_9ACTN</name>
<comment type="caution">
    <text evidence="1">The sequence shown here is derived from an EMBL/GenBank/DDBJ whole genome shotgun (WGS) entry which is preliminary data.</text>
</comment>
<dbReference type="EMBL" id="JARWBG010000024">
    <property type="protein sequence ID" value="MDH2391130.1"/>
    <property type="molecule type" value="Genomic_DNA"/>
</dbReference>
<keyword evidence="2" id="KW-1185">Reference proteome</keyword>
<accession>A0ABT6HR95</accession>
<evidence type="ECO:0000313" key="1">
    <source>
        <dbReference type="EMBL" id="MDH2391130.1"/>
    </source>
</evidence>
<evidence type="ECO:0000313" key="2">
    <source>
        <dbReference type="Proteomes" id="UP001223144"/>
    </source>
</evidence>
<sequence>MESWATRHRRGLRGSACAVLVLVVVGFSVRAPVMDWWLSREACGGELPGGDLETVRPDTRLGTERESFDEDRGEYHCVLETDHGKVVVAVDAYLDEADREEELSFAGRSYPPHAVLPGGLPGFEAQDSLVYLMPECPSGGPEPHGERRRLLVGTWTYFAESREEKAAMLRLAVRMTNAVSEKLGCGGEPLPEPEDGAVPDTGTYVLRAEAEGTACGALATTRVPAEGRDGVVRIAVADGGVVGRCTLRAPGETGGHADRNDGADLGRPLVELTSWRGDWGTKAREMGSGPDPLPMGDGTWKPALTEHRAWAVARCDGENAGFAAHWGYDYPYRERGEEGKYEPPTEAELKERRALLREYVAAFAEDQVRRGNCTELQLPANP</sequence>
<dbReference type="Proteomes" id="UP001223144">
    <property type="component" value="Unassembled WGS sequence"/>
</dbReference>